<dbReference type="InterPro" id="IPR002921">
    <property type="entry name" value="Fungal_lipase-type"/>
</dbReference>
<reference evidence="2" key="1">
    <citation type="submission" date="2022-07" db="EMBL/GenBank/DDBJ databases">
        <title>Phylogenomic reconstructions and comparative analyses of Kickxellomycotina fungi.</title>
        <authorList>
            <person name="Reynolds N.K."/>
            <person name="Stajich J.E."/>
            <person name="Barry K."/>
            <person name="Grigoriev I.V."/>
            <person name="Crous P."/>
            <person name="Smith M.E."/>
        </authorList>
    </citation>
    <scope>NUCLEOTIDE SEQUENCE</scope>
    <source>
        <strain evidence="2">BCRC 34297</strain>
    </source>
</reference>
<evidence type="ECO:0000313" key="2">
    <source>
        <dbReference type="EMBL" id="KAJ2756973.1"/>
    </source>
</evidence>
<dbReference type="AlphaFoldDB" id="A0A9W8LD59"/>
<dbReference type="CDD" id="cd00519">
    <property type="entry name" value="Lipase_3"/>
    <property type="match status" value="1"/>
</dbReference>
<dbReference type="SUPFAM" id="SSF53474">
    <property type="entry name" value="alpha/beta-Hydrolases"/>
    <property type="match status" value="1"/>
</dbReference>
<dbReference type="Pfam" id="PF01764">
    <property type="entry name" value="Lipase_3"/>
    <property type="match status" value="1"/>
</dbReference>
<dbReference type="EMBL" id="JANBUH010000011">
    <property type="protein sequence ID" value="KAJ2756973.1"/>
    <property type="molecule type" value="Genomic_DNA"/>
</dbReference>
<proteinExistence type="predicted"/>
<name>A0A9W8LD59_9FUNG</name>
<protein>
    <recommendedName>
        <fullName evidence="1">Fungal lipase-type domain-containing protein</fullName>
    </recommendedName>
</protein>
<organism evidence="2 3">
    <name type="scientific">Coemansia pectinata</name>
    <dbReference type="NCBI Taxonomy" id="1052879"/>
    <lineage>
        <taxon>Eukaryota</taxon>
        <taxon>Fungi</taxon>
        <taxon>Fungi incertae sedis</taxon>
        <taxon>Zoopagomycota</taxon>
        <taxon>Kickxellomycotina</taxon>
        <taxon>Kickxellomycetes</taxon>
        <taxon>Kickxellales</taxon>
        <taxon>Kickxellaceae</taxon>
        <taxon>Coemansia</taxon>
    </lineage>
</organism>
<comment type="caution">
    <text evidence="2">The sequence shown here is derived from an EMBL/GenBank/DDBJ whole genome shotgun (WGS) entry which is preliminary data.</text>
</comment>
<gene>
    <name evidence="2" type="ORF">GGI19_000423</name>
</gene>
<dbReference type="InterPro" id="IPR029058">
    <property type="entry name" value="AB_hydrolase_fold"/>
</dbReference>
<dbReference type="Proteomes" id="UP001140011">
    <property type="component" value="Unassembled WGS sequence"/>
</dbReference>
<sequence>MLTGGGSATRNIAIPDMDSTLLLPDTPIVPQDTLDLYAAYSGAAYNISDNWNCGTECQHPGTEGTTVIYHRNNDTFSSVGFIATNANNKNIIVSFRGTAGLGDWLENYLLDPIDWLENINGFSVVSGFLTGYLVVSVEVVQIVVDLSTKFPDYKIVATGHSLGGSRAALFVADMTTKYPNIASQMKLFTYGQAKCGNKVFAKYMDSLGIRIFREVNKGDIVPHLPWDITQYVHFGTEAWVDFSGKAMFCKSGNYSHCSAGISPLSYSFVDHTTYKDL</sequence>
<dbReference type="PANTHER" id="PTHR45856">
    <property type="entry name" value="ALPHA/BETA-HYDROLASES SUPERFAMILY PROTEIN"/>
    <property type="match status" value="1"/>
</dbReference>
<keyword evidence="3" id="KW-1185">Reference proteome</keyword>
<dbReference type="InterPro" id="IPR051218">
    <property type="entry name" value="Sec_MonoDiacylglyc_Lipase"/>
</dbReference>
<dbReference type="OrthoDB" id="438440at2759"/>
<evidence type="ECO:0000259" key="1">
    <source>
        <dbReference type="Pfam" id="PF01764"/>
    </source>
</evidence>
<evidence type="ECO:0000313" key="3">
    <source>
        <dbReference type="Proteomes" id="UP001140011"/>
    </source>
</evidence>
<dbReference type="GO" id="GO:0006629">
    <property type="term" value="P:lipid metabolic process"/>
    <property type="evidence" value="ECO:0007669"/>
    <property type="project" value="InterPro"/>
</dbReference>
<dbReference type="Gene3D" id="3.40.50.1820">
    <property type="entry name" value="alpha/beta hydrolase"/>
    <property type="match status" value="1"/>
</dbReference>
<dbReference type="PANTHER" id="PTHR45856:SF25">
    <property type="entry name" value="FUNGAL LIPASE-LIKE DOMAIN-CONTAINING PROTEIN"/>
    <property type="match status" value="1"/>
</dbReference>
<accession>A0A9W8LD59</accession>
<feature type="domain" description="Fungal lipase-type" evidence="1">
    <location>
        <begin position="92"/>
        <end position="226"/>
    </location>
</feature>